<reference evidence="1" key="1">
    <citation type="journal article" date="2014" name="Front. Microbiol.">
        <title>High frequency of phylogenetically diverse reductive dehalogenase-homologous genes in deep subseafloor sedimentary metagenomes.</title>
        <authorList>
            <person name="Kawai M."/>
            <person name="Futagami T."/>
            <person name="Toyoda A."/>
            <person name="Takaki Y."/>
            <person name="Nishi S."/>
            <person name="Hori S."/>
            <person name="Arai W."/>
            <person name="Tsubouchi T."/>
            <person name="Morono Y."/>
            <person name="Uchiyama I."/>
            <person name="Ito T."/>
            <person name="Fujiyama A."/>
            <person name="Inagaki F."/>
            <person name="Takami H."/>
        </authorList>
    </citation>
    <scope>NUCLEOTIDE SEQUENCE</scope>
    <source>
        <strain evidence="1">Expedition CK06-06</strain>
    </source>
</reference>
<protein>
    <recommendedName>
        <fullName evidence="2">LamG-like jellyroll fold domain-containing protein</fullName>
    </recommendedName>
</protein>
<dbReference type="AlphaFoldDB" id="X1TNQ2"/>
<gene>
    <name evidence="1" type="ORF">S12H4_16887</name>
</gene>
<accession>X1TNQ2</accession>
<dbReference type="Gene3D" id="2.60.120.200">
    <property type="match status" value="1"/>
</dbReference>
<name>X1TNQ2_9ZZZZ</name>
<dbReference type="InterPro" id="IPR013320">
    <property type="entry name" value="ConA-like_dom_sf"/>
</dbReference>
<proteinExistence type="predicted"/>
<evidence type="ECO:0000313" key="1">
    <source>
        <dbReference type="EMBL" id="GAI81674.1"/>
    </source>
</evidence>
<organism evidence="1">
    <name type="scientific">marine sediment metagenome</name>
    <dbReference type="NCBI Taxonomy" id="412755"/>
    <lineage>
        <taxon>unclassified sequences</taxon>
        <taxon>metagenomes</taxon>
        <taxon>ecological metagenomes</taxon>
    </lineage>
</organism>
<evidence type="ECO:0008006" key="2">
    <source>
        <dbReference type="Google" id="ProtNLM"/>
    </source>
</evidence>
<sequence>DENNPIQIYSNDVASTDWTHIAATYDGSVFKLYINGLLQADTAAAVGSIDDDSSGILTIGAHPNPTAYFEGLIDEVIIYDKALNQQAIEALAGI</sequence>
<feature type="non-terminal residue" evidence="1">
    <location>
        <position position="1"/>
    </location>
</feature>
<comment type="caution">
    <text evidence="1">The sequence shown here is derived from an EMBL/GenBank/DDBJ whole genome shotgun (WGS) entry which is preliminary data.</text>
</comment>
<dbReference type="SUPFAM" id="SSF49899">
    <property type="entry name" value="Concanavalin A-like lectins/glucanases"/>
    <property type="match status" value="1"/>
</dbReference>
<dbReference type="EMBL" id="BARW01008202">
    <property type="protein sequence ID" value="GAI81674.1"/>
    <property type="molecule type" value="Genomic_DNA"/>
</dbReference>
<dbReference type="Pfam" id="PF13385">
    <property type="entry name" value="Laminin_G_3"/>
    <property type="match status" value="1"/>
</dbReference>